<dbReference type="Proteomes" id="UP000199488">
    <property type="component" value="Unassembled WGS sequence"/>
</dbReference>
<dbReference type="PROSITE" id="PS50977">
    <property type="entry name" value="HTH_TETR_2"/>
    <property type="match status" value="1"/>
</dbReference>
<keyword evidence="2 3" id="KW-0238">DNA-binding</keyword>
<evidence type="ECO:0000256" key="2">
    <source>
        <dbReference type="ARBA" id="ARBA00023125"/>
    </source>
</evidence>
<evidence type="ECO:0000256" key="1">
    <source>
        <dbReference type="ARBA" id="ARBA00022491"/>
    </source>
</evidence>
<feature type="domain" description="HTH tetR-type" evidence="4">
    <location>
        <begin position="13"/>
        <end position="73"/>
    </location>
</feature>
<reference evidence="5 6" key="1">
    <citation type="submission" date="2016-10" db="EMBL/GenBank/DDBJ databases">
        <authorList>
            <person name="de Groot N.N."/>
        </authorList>
    </citation>
    <scope>NUCLEOTIDE SEQUENCE [LARGE SCALE GENOMIC DNA]</scope>
    <source>
        <strain evidence="5 6">DSM 23126</strain>
    </source>
</reference>
<dbReference type="InterPro" id="IPR050624">
    <property type="entry name" value="HTH-type_Tx_Regulator"/>
</dbReference>
<dbReference type="Gene3D" id="1.10.357.10">
    <property type="entry name" value="Tetracycline Repressor, domain 2"/>
    <property type="match status" value="1"/>
</dbReference>
<dbReference type="EMBL" id="FNNC01000006">
    <property type="protein sequence ID" value="SDW84189.1"/>
    <property type="molecule type" value="Genomic_DNA"/>
</dbReference>
<gene>
    <name evidence="5" type="ORF">SAMN05421781_2498</name>
</gene>
<accession>A0A1H2WW42</accession>
<dbReference type="PANTHER" id="PTHR43479">
    <property type="entry name" value="ACREF/ENVCD OPERON REPRESSOR-RELATED"/>
    <property type="match status" value="1"/>
</dbReference>
<name>A0A1H2WW42_9BACI</name>
<keyword evidence="1" id="KW-0678">Repressor</keyword>
<dbReference type="OrthoDB" id="9810250at2"/>
<dbReference type="InterPro" id="IPR009057">
    <property type="entry name" value="Homeodomain-like_sf"/>
</dbReference>
<protein>
    <submittedName>
        <fullName evidence="5">Transcriptional regulator, TetR family</fullName>
    </submittedName>
</protein>
<evidence type="ECO:0000259" key="4">
    <source>
        <dbReference type="PROSITE" id="PS50977"/>
    </source>
</evidence>
<evidence type="ECO:0000313" key="6">
    <source>
        <dbReference type="Proteomes" id="UP000199488"/>
    </source>
</evidence>
<proteinExistence type="predicted"/>
<dbReference type="InterPro" id="IPR001647">
    <property type="entry name" value="HTH_TetR"/>
</dbReference>
<evidence type="ECO:0000313" key="5">
    <source>
        <dbReference type="EMBL" id="SDW84189.1"/>
    </source>
</evidence>
<dbReference type="InterPro" id="IPR039532">
    <property type="entry name" value="TetR_C_Firmicutes"/>
</dbReference>
<dbReference type="Pfam" id="PF00440">
    <property type="entry name" value="TetR_N"/>
    <property type="match status" value="1"/>
</dbReference>
<sequence>MKLSSETTDRRIKKSKKAMQQALLEWMEEKDFKSITITNIVQRADVNRGTFYKHYDYKEQLLEDIMDEITADLKEAFRKPYKSKAMLELPELTAPSVKIFEHVLKHDHFYTLVIASNMLTGFQYKLVSILRGLVLEDLLQAAGDEGIDQRLQAGYHSHAIFGLIVEWVHGGFEHKPDYMAEQLLLIIRNRPAEVVFKAEN</sequence>
<organism evidence="5 6">
    <name type="scientific">Marinococcus luteus</name>
    <dbReference type="NCBI Taxonomy" id="1122204"/>
    <lineage>
        <taxon>Bacteria</taxon>
        <taxon>Bacillati</taxon>
        <taxon>Bacillota</taxon>
        <taxon>Bacilli</taxon>
        <taxon>Bacillales</taxon>
        <taxon>Bacillaceae</taxon>
        <taxon>Marinococcus</taxon>
    </lineage>
</organism>
<evidence type="ECO:0000256" key="3">
    <source>
        <dbReference type="PROSITE-ProRule" id="PRU00335"/>
    </source>
</evidence>
<dbReference type="GO" id="GO:0003677">
    <property type="term" value="F:DNA binding"/>
    <property type="evidence" value="ECO:0007669"/>
    <property type="project" value="UniProtKB-UniRule"/>
</dbReference>
<dbReference type="SUPFAM" id="SSF46689">
    <property type="entry name" value="Homeodomain-like"/>
    <property type="match status" value="1"/>
</dbReference>
<dbReference type="STRING" id="1122204.SAMN05421781_2498"/>
<keyword evidence="6" id="KW-1185">Reference proteome</keyword>
<dbReference type="AlphaFoldDB" id="A0A1H2WW42"/>
<dbReference type="PANTHER" id="PTHR43479:SF7">
    <property type="entry name" value="TETR-FAMILY TRANSCRIPTIONAL REGULATOR"/>
    <property type="match status" value="1"/>
</dbReference>
<dbReference type="RefSeq" id="WP_091615676.1">
    <property type="nucleotide sequence ID" value="NZ_FNNC01000006.1"/>
</dbReference>
<feature type="DNA-binding region" description="H-T-H motif" evidence="3">
    <location>
        <begin position="36"/>
        <end position="55"/>
    </location>
</feature>
<dbReference type="Pfam" id="PF14278">
    <property type="entry name" value="TetR_C_8"/>
    <property type="match status" value="1"/>
</dbReference>